<dbReference type="SMART" id="SM00530">
    <property type="entry name" value="HTH_XRE"/>
    <property type="match status" value="1"/>
</dbReference>
<protein>
    <submittedName>
        <fullName evidence="3">Helix-turn-helix domain-containing protein</fullName>
    </submittedName>
</protein>
<dbReference type="RefSeq" id="WP_142706618.1">
    <property type="nucleotide sequence ID" value="NZ_VIRS01000016.1"/>
</dbReference>
<dbReference type="Gene3D" id="1.10.260.40">
    <property type="entry name" value="lambda repressor-like DNA-binding domains"/>
    <property type="match status" value="1"/>
</dbReference>
<name>A0A545AN37_9ACTN</name>
<evidence type="ECO:0000313" key="3">
    <source>
        <dbReference type="EMBL" id="TQS42749.1"/>
    </source>
</evidence>
<keyword evidence="4" id="KW-1185">Reference proteome</keyword>
<organism evidence="3 4">
    <name type="scientific">Cryptosporangium phraense</name>
    <dbReference type="NCBI Taxonomy" id="2593070"/>
    <lineage>
        <taxon>Bacteria</taxon>
        <taxon>Bacillati</taxon>
        <taxon>Actinomycetota</taxon>
        <taxon>Actinomycetes</taxon>
        <taxon>Cryptosporangiales</taxon>
        <taxon>Cryptosporangiaceae</taxon>
        <taxon>Cryptosporangium</taxon>
    </lineage>
</organism>
<dbReference type="GO" id="GO:0003677">
    <property type="term" value="F:DNA binding"/>
    <property type="evidence" value="ECO:0007669"/>
    <property type="project" value="InterPro"/>
</dbReference>
<dbReference type="InterPro" id="IPR010982">
    <property type="entry name" value="Lambda_DNA-bd_dom_sf"/>
</dbReference>
<dbReference type="Pfam" id="PF13560">
    <property type="entry name" value="HTH_31"/>
    <property type="match status" value="1"/>
</dbReference>
<dbReference type="EMBL" id="VIRS01000016">
    <property type="protein sequence ID" value="TQS42749.1"/>
    <property type="molecule type" value="Genomic_DNA"/>
</dbReference>
<dbReference type="AlphaFoldDB" id="A0A545AN37"/>
<dbReference type="InterPro" id="IPR001387">
    <property type="entry name" value="Cro/C1-type_HTH"/>
</dbReference>
<gene>
    <name evidence="3" type="ORF">FL583_22045</name>
</gene>
<accession>A0A545AN37</accession>
<reference evidence="3 4" key="1">
    <citation type="submission" date="2019-07" db="EMBL/GenBank/DDBJ databases">
        <title>Cryptosporangium phraense sp. nov., isolated from plant litter.</title>
        <authorList>
            <person name="Suriyachadkun C."/>
        </authorList>
    </citation>
    <scope>NUCLEOTIDE SEQUENCE [LARGE SCALE GENOMIC DNA]</scope>
    <source>
        <strain evidence="3 4">A-T 5661</strain>
    </source>
</reference>
<dbReference type="PROSITE" id="PS50943">
    <property type="entry name" value="HTH_CROC1"/>
    <property type="match status" value="1"/>
</dbReference>
<comment type="caution">
    <text evidence="3">The sequence shown here is derived from an EMBL/GenBank/DDBJ whole genome shotgun (WGS) entry which is preliminary data.</text>
</comment>
<feature type="region of interest" description="Disordered" evidence="1">
    <location>
        <begin position="65"/>
        <end position="84"/>
    </location>
</feature>
<evidence type="ECO:0000256" key="1">
    <source>
        <dbReference type="SAM" id="MobiDB-lite"/>
    </source>
</evidence>
<dbReference type="SUPFAM" id="SSF47413">
    <property type="entry name" value="lambda repressor-like DNA-binding domains"/>
    <property type="match status" value="1"/>
</dbReference>
<evidence type="ECO:0000313" key="4">
    <source>
        <dbReference type="Proteomes" id="UP000317982"/>
    </source>
</evidence>
<feature type="compositionally biased region" description="Basic and acidic residues" evidence="1">
    <location>
        <begin position="74"/>
        <end position="84"/>
    </location>
</feature>
<proteinExistence type="predicted"/>
<feature type="domain" description="HTH cro/C1-type" evidence="2">
    <location>
        <begin position="13"/>
        <end position="67"/>
    </location>
</feature>
<dbReference type="InParanoid" id="A0A545AN37"/>
<dbReference type="Proteomes" id="UP000317982">
    <property type="component" value="Unassembled WGS sequence"/>
</dbReference>
<evidence type="ECO:0000259" key="2">
    <source>
        <dbReference type="PROSITE" id="PS50943"/>
    </source>
</evidence>
<sequence>MDEEARRIGQRARRIRRAQGKSLDVIAGLASISAPYLSMLERGERRWDSRTLTDKIAHALGVKSTDLIGPPDAEDSKSRDRKHAELSPLYRALIESSLDLPERKGGTRPLPALQALTATLISAWQAHQHQQAIDVAIPLLKETATAARTGTMADRTELLWLHQQALRITSSIMRTFGELPLALVAAERCYQVAQLNGDPAALAYSAFPRIHALTPDGLYGPAYELGDQALALVETPADDRTLAVRGAVLLATAFAAALAGQPADASALLSEADEIAARTGDLTIEFGAFGPTNSTVHRMSIAVESGDHDETIRLGERLDPRRITDANRRATFLADLGRAKAAVGAEDEAVQLFQRSERASALVIRRNPYVKDVLADILHSRRRLATGPALTGLAGRLGII</sequence>
<dbReference type="OrthoDB" id="4516646at2"/>